<keyword evidence="5 7" id="KW-0408">Iron</keyword>
<keyword evidence="6 7" id="KW-0503">Monooxygenase</keyword>
<accession>A0A370B1M9</accession>
<gene>
    <name evidence="8" type="ORF">DVH02_24880</name>
</gene>
<evidence type="ECO:0000256" key="3">
    <source>
        <dbReference type="ARBA" id="ARBA00022723"/>
    </source>
</evidence>
<keyword evidence="9" id="KW-1185">Reference proteome</keyword>
<comment type="similarity">
    <text evidence="1 7">Belongs to the cytochrome P450 family.</text>
</comment>
<dbReference type="Pfam" id="PF00067">
    <property type="entry name" value="p450"/>
    <property type="match status" value="2"/>
</dbReference>
<evidence type="ECO:0000256" key="6">
    <source>
        <dbReference type="ARBA" id="ARBA00023033"/>
    </source>
</evidence>
<keyword evidence="3 7" id="KW-0479">Metal-binding</keyword>
<dbReference type="Proteomes" id="UP000253741">
    <property type="component" value="Unassembled WGS sequence"/>
</dbReference>
<dbReference type="GO" id="GO:0016705">
    <property type="term" value="F:oxidoreductase activity, acting on paired donors, with incorporation or reduction of molecular oxygen"/>
    <property type="evidence" value="ECO:0007669"/>
    <property type="project" value="InterPro"/>
</dbReference>
<evidence type="ECO:0000256" key="5">
    <source>
        <dbReference type="ARBA" id="ARBA00023004"/>
    </source>
</evidence>
<evidence type="ECO:0000313" key="8">
    <source>
        <dbReference type="EMBL" id="RDG35511.1"/>
    </source>
</evidence>
<dbReference type="PANTHER" id="PTHR46696:SF1">
    <property type="entry name" value="CYTOCHROME P450 YJIB-RELATED"/>
    <property type="match status" value="1"/>
</dbReference>
<dbReference type="PRINTS" id="PR00359">
    <property type="entry name" value="BP450"/>
</dbReference>
<evidence type="ECO:0000256" key="2">
    <source>
        <dbReference type="ARBA" id="ARBA00022617"/>
    </source>
</evidence>
<name>A0A370B1M9_9ACTN</name>
<dbReference type="PRINTS" id="PR00385">
    <property type="entry name" value="P450"/>
</dbReference>
<evidence type="ECO:0000256" key="1">
    <source>
        <dbReference type="ARBA" id="ARBA00010617"/>
    </source>
</evidence>
<dbReference type="InterPro" id="IPR001128">
    <property type="entry name" value="Cyt_P450"/>
</dbReference>
<dbReference type="PANTHER" id="PTHR46696">
    <property type="entry name" value="P450, PUTATIVE (EUROFUNG)-RELATED"/>
    <property type="match status" value="1"/>
</dbReference>
<dbReference type="InterPro" id="IPR002397">
    <property type="entry name" value="Cyt_P450_B"/>
</dbReference>
<proteinExistence type="inferred from homology"/>
<dbReference type="CDD" id="cd20625">
    <property type="entry name" value="CYP164-like"/>
    <property type="match status" value="1"/>
</dbReference>
<dbReference type="SUPFAM" id="SSF48264">
    <property type="entry name" value="Cytochrome P450"/>
    <property type="match status" value="1"/>
</dbReference>
<dbReference type="PROSITE" id="PS00086">
    <property type="entry name" value="CYTOCHROME_P450"/>
    <property type="match status" value="1"/>
</dbReference>
<dbReference type="Gene3D" id="1.10.630.10">
    <property type="entry name" value="Cytochrome P450"/>
    <property type="match status" value="1"/>
</dbReference>
<organism evidence="8 9">
    <name type="scientific">Streptomyces corynorhini</name>
    <dbReference type="NCBI Taxonomy" id="2282652"/>
    <lineage>
        <taxon>Bacteria</taxon>
        <taxon>Bacillati</taxon>
        <taxon>Actinomycetota</taxon>
        <taxon>Actinomycetes</taxon>
        <taxon>Kitasatosporales</taxon>
        <taxon>Streptomycetaceae</taxon>
        <taxon>Streptomyces</taxon>
    </lineage>
</organism>
<evidence type="ECO:0000313" key="9">
    <source>
        <dbReference type="Proteomes" id="UP000253741"/>
    </source>
</evidence>
<sequence>MNSFLLIKVLISSFVSWRTGCGRGVCSVRPGMHEGQQEAILVNPESILLSTFTPDGRKDPYPALSELRKIAPVHYSRALDSYFLTRFDDCHAALTDPHLRTPDLEWYDREVSAGREHPAAEFFYSSMLRANSPLHDRMRRMVGAEFTARRMAALGSTVEELTRELLDTFADATSGGGAANFQEMVGYPLPVGVVGALIGVPRDEQERFYRYGKDAGRVLEPVRSPEDWARADLAVRTLREYFAELLRRRRADPADGLASTLLTLRRAAEEPLTERELADMLLLVFVAGFETTTSLLGLTLFALLSHPDQLALVGRDPALAPAAVQESLRWDTPVRMTERVAARPLEIGGVAVPEGANVTTVLAAANRDPACHEDPDAFRVRRRGTRLLSFSAGPHFCLGAALARMEGAALVRQTVARFPDLALAGPAVRRDSVSLRTFDVLPLSTRA</sequence>
<dbReference type="AlphaFoldDB" id="A0A370B1M9"/>
<evidence type="ECO:0000256" key="7">
    <source>
        <dbReference type="RuleBase" id="RU000461"/>
    </source>
</evidence>
<evidence type="ECO:0000256" key="4">
    <source>
        <dbReference type="ARBA" id="ARBA00023002"/>
    </source>
</evidence>
<reference evidence="8 9" key="1">
    <citation type="submission" date="2018-07" db="EMBL/GenBank/DDBJ databases">
        <title>Streptomyces species from bats.</title>
        <authorList>
            <person name="Dunlap C."/>
        </authorList>
    </citation>
    <scope>NUCLEOTIDE SEQUENCE [LARGE SCALE GENOMIC DNA]</scope>
    <source>
        <strain evidence="8 9">AC230</strain>
    </source>
</reference>
<dbReference type="GO" id="GO:0004497">
    <property type="term" value="F:monooxygenase activity"/>
    <property type="evidence" value="ECO:0007669"/>
    <property type="project" value="UniProtKB-KW"/>
</dbReference>
<dbReference type="InterPro" id="IPR036396">
    <property type="entry name" value="Cyt_P450_sf"/>
</dbReference>
<dbReference type="GO" id="GO:0020037">
    <property type="term" value="F:heme binding"/>
    <property type="evidence" value="ECO:0007669"/>
    <property type="project" value="InterPro"/>
</dbReference>
<protein>
    <submittedName>
        <fullName evidence="8">Cytochrome P450</fullName>
    </submittedName>
</protein>
<dbReference type="GO" id="GO:0005506">
    <property type="term" value="F:iron ion binding"/>
    <property type="evidence" value="ECO:0007669"/>
    <property type="project" value="InterPro"/>
</dbReference>
<dbReference type="FunFam" id="1.10.630.10:FF:000018">
    <property type="entry name" value="Cytochrome P450 monooxygenase"/>
    <property type="match status" value="1"/>
</dbReference>
<dbReference type="EMBL" id="QQNA01000214">
    <property type="protein sequence ID" value="RDG35511.1"/>
    <property type="molecule type" value="Genomic_DNA"/>
</dbReference>
<comment type="caution">
    <text evidence="8">The sequence shown here is derived from an EMBL/GenBank/DDBJ whole genome shotgun (WGS) entry which is preliminary data.</text>
</comment>
<keyword evidence="4 7" id="KW-0560">Oxidoreductase</keyword>
<keyword evidence="2 7" id="KW-0349">Heme</keyword>
<dbReference type="InterPro" id="IPR017972">
    <property type="entry name" value="Cyt_P450_CS"/>
</dbReference>